<gene>
    <name evidence="2" type="ORF">GCM10023147_21420</name>
</gene>
<protein>
    <submittedName>
        <fullName evidence="2">Uncharacterized protein</fullName>
    </submittedName>
</protein>
<organism evidence="2 3">
    <name type="scientific">Tsukamurella soli</name>
    <dbReference type="NCBI Taxonomy" id="644556"/>
    <lineage>
        <taxon>Bacteria</taxon>
        <taxon>Bacillati</taxon>
        <taxon>Actinomycetota</taxon>
        <taxon>Actinomycetes</taxon>
        <taxon>Mycobacteriales</taxon>
        <taxon>Tsukamurellaceae</taxon>
        <taxon>Tsukamurella</taxon>
    </lineage>
</organism>
<evidence type="ECO:0000313" key="2">
    <source>
        <dbReference type="EMBL" id="GAA4391989.1"/>
    </source>
</evidence>
<feature type="compositionally biased region" description="Basic and acidic residues" evidence="1">
    <location>
        <begin position="56"/>
        <end position="69"/>
    </location>
</feature>
<sequence>MCRATSRSRSSSIASQTASSDVESHDGLGAGFGGAVHHLQQTLHPARTTSKQFLYPRERQEPPVDHRVEDSDELLPVEAPGGG</sequence>
<dbReference type="EMBL" id="BAABFR010000027">
    <property type="protein sequence ID" value="GAA4391989.1"/>
    <property type="molecule type" value="Genomic_DNA"/>
</dbReference>
<feature type="region of interest" description="Disordered" evidence="1">
    <location>
        <begin position="1"/>
        <end position="83"/>
    </location>
</feature>
<reference evidence="3" key="1">
    <citation type="journal article" date="2019" name="Int. J. Syst. Evol. Microbiol.">
        <title>The Global Catalogue of Microorganisms (GCM) 10K type strain sequencing project: providing services to taxonomists for standard genome sequencing and annotation.</title>
        <authorList>
            <consortium name="The Broad Institute Genomics Platform"/>
            <consortium name="The Broad Institute Genome Sequencing Center for Infectious Disease"/>
            <person name="Wu L."/>
            <person name="Ma J."/>
        </authorList>
    </citation>
    <scope>NUCLEOTIDE SEQUENCE [LARGE SCALE GENOMIC DNA]</scope>
    <source>
        <strain evidence="3">JCM 17688</strain>
    </source>
</reference>
<comment type="caution">
    <text evidence="2">The sequence shown here is derived from an EMBL/GenBank/DDBJ whole genome shotgun (WGS) entry which is preliminary data.</text>
</comment>
<feature type="compositionally biased region" description="Low complexity" evidence="1">
    <location>
        <begin position="1"/>
        <end position="20"/>
    </location>
</feature>
<evidence type="ECO:0000256" key="1">
    <source>
        <dbReference type="SAM" id="MobiDB-lite"/>
    </source>
</evidence>
<proteinExistence type="predicted"/>
<feature type="compositionally biased region" description="Polar residues" evidence="1">
    <location>
        <begin position="39"/>
        <end position="52"/>
    </location>
</feature>
<name>A0ABP8JKE7_9ACTN</name>
<keyword evidence="3" id="KW-1185">Reference proteome</keyword>
<accession>A0ABP8JKE7</accession>
<dbReference type="Proteomes" id="UP001500635">
    <property type="component" value="Unassembled WGS sequence"/>
</dbReference>
<evidence type="ECO:0000313" key="3">
    <source>
        <dbReference type="Proteomes" id="UP001500635"/>
    </source>
</evidence>